<keyword evidence="1" id="KW-0472">Membrane</keyword>
<proteinExistence type="predicted"/>
<gene>
    <name evidence="3" type="ORF">BJ508DRAFT_313642</name>
</gene>
<dbReference type="Proteomes" id="UP000275078">
    <property type="component" value="Unassembled WGS sequence"/>
</dbReference>
<evidence type="ECO:0008006" key="5">
    <source>
        <dbReference type="Google" id="ProtNLM"/>
    </source>
</evidence>
<evidence type="ECO:0000313" key="4">
    <source>
        <dbReference type="Proteomes" id="UP000275078"/>
    </source>
</evidence>
<keyword evidence="1" id="KW-0812">Transmembrane</keyword>
<evidence type="ECO:0000313" key="3">
    <source>
        <dbReference type="EMBL" id="RPA73601.1"/>
    </source>
</evidence>
<dbReference type="AlphaFoldDB" id="A0A3N4HNB4"/>
<evidence type="ECO:0000256" key="2">
    <source>
        <dbReference type="SAM" id="SignalP"/>
    </source>
</evidence>
<sequence length="211" mass="23865">MQLIYATLFPIFALLLLSSPHFSLALQNTVPYTPYDKDPQEAAMQRRSLSNDTLTKGQSLIDDALEKVAKYSMPGILLDFNELCERYNKSSQIKYQQPRADQDGLLRLNIACYKFEQLNLERLNRERSTNRDFTTKFVAVREDSMVCEDLKVQNKGLIAGLVLMGIAFVIACIGSSWGCSKLRHNWKKRWNRGDGSGVKGEMGAYVEGGNI</sequence>
<reference evidence="3 4" key="1">
    <citation type="journal article" date="2018" name="Nat. Ecol. Evol.">
        <title>Pezizomycetes genomes reveal the molecular basis of ectomycorrhizal truffle lifestyle.</title>
        <authorList>
            <person name="Murat C."/>
            <person name="Payen T."/>
            <person name="Noel B."/>
            <person name="Kuo A."/>
            <person name="Morin E."/>
            <person name="Chen J."/>
            <person name="Kohler A."/>
            <person name="Krizsan K."/>
            <person name="Balestrini R."/>
            <person name="Da Silva C."/>
            <person name="Montanini B."/>
            <person name="Hainaut M."/>
            <person name="Levati E."/>
            <person name="Barry K.W."/>
            <person name="Belfiori B."/>
            <person name="Cichocki N."/>
            <person name="Clum A."/>
            <person name="Dockter R.B."/>
            <person name="Fauchery L."/>
            <person name="Guy J."/>
            <person name="Iotti M."/>
            <person name="Le Tacon F."/>
            <person name="Lindquist E.A."/>
            <person name="Lipzen A."/>
            <person name="Malagnac F."/>
            <person name="Mello A."/>
            <person name="Molinier V."/>
            <person name="Miyauchi S."/>
            <person name="Poulain J."/>
            <person name="Riccioni C."/>
            <person name="Rubini A."/>
            <person name="Sitrit Y."/>
            <person name="Splivallo R."/>
            <person name="Traeger S."/>
            <person name="Wang M."/>
            <person name="Zifcakova L."/>
            <person name="Wipf D."/>
            <person name="Zambonelli A."/>
            <person name="Paolocci F."/>
            <person name="Nowrousian M."/>
            <person name="Ottonello S."/>
            <person name="Baldrian P."/>
            <person name="Spatafora J.W."/>
            <person name="Henrissat B."/>
            <person name="Nagy L.G."/>
            <person name="Aury J.M."/>
            <person name="Wincker P."/>
            <person name="Grigoriev I.V."/>
            <person name="Bonfante P."/>
            <person name="Martin F.M."/>
        </authorList>
    </citation>
    <scope>NUCLEOTIDE SEQUENCE [LARGE SCALE GENOMIC DNA]</scope>
    <source>
        <strain evidence="3 4">RN42</strain>
    </source>
</reference>
<name>A0A3N4HNB4_ASCIM</name>
<dbReference type="EMBL" id="ML119815">
    <property type="protein sequence ID" value="RPA73601.1"/>
    <property type="molecule type" value="Genomic_DNA"/>
</dbReference>
<keyword evidence="4" id="KW-1185">Reference proteome</keyword>
<evidence type="ECO:0000256" key="1">
    <source>
        <dbReference type="SAM" id="Phobius"/>
    </source>
</evidence>
<feature type="chain" id="PRO_5018108099" description="Protein BIG1" evidence="2">
    <location>
        <begin position="26"/>
        <end position="211"/>
    </location>
</feature>
<protein>
    <recommendedName>
        <fullName evidence="5">Protein BIG1</fullName>
    </recommendedName>
</protein>
<keyword evidence="2" id="KW-0732">Signal</keyword>
<feature type="transmembrane region" description="Helical" evidence="1">
    <location>
        <begin position="157"/>
        <end position="179"/>
    </location>
</feature>
<accession>A0A3N4HNB4</accession>
<feature type="signal peptide" evidence="2">
    <location>
        <begin position="1"/>
        <end position="25"/>
    </location>
</feature>
<keyword evidence="1" id="KW-1133">Transmembrane helix</keyword>
<organism evidence="3 4">
    <name type="scientific">Ascobolus immersus RN42</name>
    <dbReference type="NCBI Taxonomy" id="1160509"/>
    <lineage>
        <taxon>Eukaryota</taxon>
        <taxon>Fungi</taxon>
        <taxon>Dikarya</taxon>
        <taxon>Ascomycota</taxon>
        <taxon>Pezizomycotina</taxon>
        <taxon>Pezizomycetes</taxon>
        <taxon>Pezizales</taxon>
        <taxon>Ascobolaceae</taxon>
        <taxon>Ascobolus</taxon>
    </lineage>
</organism>